<geneLocation type="mitochondrion" evidence="4"/>
<dbReference type="GeneID" id="40513558"/>
<dbReference type="GO" id="GO:1990904">
    <property type="term" value="C:ribonucleoprotein complex"/>
    <property type="evidence" value="ECO:0007669"/>
    <property type="project" value="UniProtKB-KW"/>
</dbReference>
<dbReference type="GO" id="GO:0006412">
    <property type="term" value="P:translation"/>
    <property type="evidence" value="ECO:0007669"/>
    <property type="project" value="InterPro"/>
</dbReference>
<dbReference type="SUPFAM" id="SSF53137">
    <property type="entry name" value="Translational machinery components"/>
    <property type="match status" value="1"/>
</dbReference>
<dbReference type="EMBL" id="MK086008">
    <property type="protein sequence ID" value="QBX98820.1"/>
    <property type="molecule type" value="Genomic_DNA"/>
</dbReference>
<comment type="similarity">
    <text evidence="1">Belongs to the universal ribosomal protein uS11 family.</text>
</comment>
<dbReference type="PIRSF" id="PIRSF002131">
    <property type="entry name" value="Ribosomal_S11"/>
    <property type="match status" value="1"/>
</dbReference>
<keyword evidence="2 4" id="KW-0689">Ribosomal protein</keyword>
<reference evidence="4" key="1">
    <citation type="journal article" date="2019" name="Genome Biol. Evol.">
        <title>Tracing the Evolution of the Plastome and Mitogenome in the Chloropicophyceae Uncovered Convergent tRNA Gene Losses and a Variant Plastid Genetic Code.</title>
        <authorList>
            <person name="Turmel M."/>
            <person name="Dos Santos A.L."/>
            <person name="Otis C."/>
            <person name="Sergerie R."/>
            <person name="Lemieux C."/>
        </authorList>
    </citation>
    <scope>NUCLEOTIDE SEQUENCE</scope>
</reference>
<evidence type="ECO:0000256" key="1">
    <source>
        <dbReference type="ARBA" id="ARBA00006194"/>
    </source>
</evidence>
<evidence type="ECO:0000256" key="2">
    <source>
        <dbReference type="ARBA" id="ARBA00022980"/>
    </source>
</evidence>
<dbReference type="HAMAP" id="MF_01310">
    <property type="entry name" value="Ribosomal_uS11"/>
    <property type="match status" value="1"/>
</dbReference>
<keyword evidence="4" id="KW-0496">Mitochondrion</keyword>
<sequence length="118" mass="12668">MGIMRKEGILHIHSSSNNTILSLTDLAGAVQAWASCGSLGFRKAARSTPYASEAAGEHLGRIARQKGFSAVRVYLKGMGRGRDSACRGIAASGLQISKIMDSTRFPHNGCRPPKKRRV</sequence>
<gene>
    <name evidence="4" type="primary">rps11</name>
</gene>
<keyword evidence="3" id="KW-0687">Ribonucleoprotein</keyword>
<dbReference type="NCBIfam" id="NF003698">
    <property type="entry name" value="PRK05309.1"/>
    <property type="match status" value="1"/>
</dbReference>
<name>A0A4D6C596_9CHLO</name>
<evidence type="ECO:0000256" key="3">
    <source>
        <dbReference type="ARBA" id="ARBA00023274"/>
    </source>
</evidence>
<dbReference type="PANTHER" id="PTHR11759">
    <property type="entry name" value="40S RIBOSOMAL PROTEIN S14/30S RIBOSOMAL PROTEIN S11"/>
    <property type="match status" value="1"/>
</dbReference>
<proteinExistence type="inferred from homology"/>
<dbReference type="Pfam" id="PF00411">
    <property type="entry name" value="Ribosomal_S11"/>
    <property type="match status" value="1"/>
</dbReference>
<protein>
    <submittedName>
        <fullName evidence="4">Ribosomal protein S11</fullName>
    </submittedName>
</protein>
<dbReference type="Gene3D" id="3.30.420.80">
    <property type="entry name" value="Ribosomal protein S11"/>
    <property type="match status" value="1"/>
</dbReference>
<dbReference type="InterPro" id="IPR001971">
    <property type="entry name" value="Ribosomal_uS11"/>
</dbReference>
<dbReference type="RefSeq" id="YP_009647126.1">
    <property type="nucleotide sequence ID" value="NC_042602.1"/>
</dbReference>
<accession>A0A4D6C596</accession>
<dbReference type="GO" id="GO:0005840">
    <property type="term" value="C:ribosome"/>
    <property type="evidence" value="ECO:0007669"/>
    <property type="project" value="UniProtKB-KW"/>
</dbReference>
<dbReference type="InterPro" id="IPR036967">
    <property type="entry name" value="Ribosomal_uS11_sf"/>
</dbReference>
<evidence type="ECO:0000313" key="4">
    <source>
        <dbReference type="EMBL" id="QBX98820.1"/>
    </source>
</evidence>
<dbReference type="AlphaFoldDB" id="A0A4D6C596"/>
<organism evidence="4">
    <name type="scientific">Chloropicon maureeniae</name>
    <dbReference type="NCBI Taxonomy" id="1461542"/>
    <lineage>
        <taxon>Eukaryota</taxon>
        <taxon>Viridiplantae</taxon>
        <taxon>Chlorophyta</taxon>
        <taxon>Chloropicophyceae</taxon>
        <taxon>Chloropicales</taxon>
        <taxon>Chloropicaceae</taxon>
        <taxon>Chloropicon</taxon>
    </lineage>
</organism>
<dbReference type="GO" id="GO:0003735">
    <property type="term" value="F:structural constituent of ribosome"/>
    <property type="evidence" value="ECO:0007669"/>
    <property type="project" value="InterPro"/>
</dbReference>